<sequence length="57" mass="6496">MMYITLLLNLTRTISIFTKQEILTIGHNLDKWISFQPTPNKIQIAVSFELNNGEGST</sequence>
<evidence type="ECO:0000313" key="1">
    <source>
        <dbReference type="EMBL" id="JAD19793.1"/>
    </source>
</evidence>
<reference evidence="1" key="2">
    <citation type="journal article" date="2015" name="Data Brief">
        <title>Shoot transcriptome of the giant reed, Arundo donax.</title>
        <authorList>
            <person name="Barrero R.A."/>
            <person name="Guerrero F.D."/>
            <person name="Moolhuijzen P."/>
            <person name="Goolsby J.A."/>
            <person name="Tidwell J."/>
            <person name="Bellgard S.E."/>
            <person name="Bellgard M.I."/>
        </authorList>
    </citation>
    <scope>NUCLEOTIDE SEQUENCE</scope>
    <source>
        <tissue evidence="1">Shoot tissue taken approximately 20 cm above the soil surface</tissue>
    </source>
</reference>
<proteinExistence type="predicted"/>
<reference evidence="1" key="1">
    <citation type="submission" date="2014-09" db="EMBL/GenBank/DDBJ databases">
        <authorList>
            <person name="Magalhaes I.L.F."/>
            <person name="Oliveira U."/>
            <person name="Santos F.R."/>
            <person name="Vidigal T.H.D.A."/>
            <person name="Brescovit A.D."/>
            <person name="Santos A.J."/>
        </authorList>
    </citation>
    <scope>NUCLEOTIDE SEQUENCE</scope>
    <source>
        <tissue evidence="1">Shoot tissue taken approximately 20 cm above the soil surface</tissue>
    </source>
</reference>
<dbReference type="EMBL" id="GBRH01278102">
    <property type="protein sequence ID" value="JAD19793.1"/>
    <property type="molecule type" value="Transcribed_RNA"/>
</dbReference>
<protein>
    <submittedName>
        <fullName evidence="1">Uncharacterized protein</fullName>
    </submittedName>
</protein>
<accession>A0A0A8Y4Z8</accession>
<dbReference type="AlphaFoldDB" id="A0A0A8Y4Z8"/>
<name>A0A0A8Y4Z8_ARUDO</name>
<organism evidence="1">
    <name type="scientific">Arundo donax</name>
    <name type="common">Giant reed</name>
    <name type="synonym">Donax arundinaceus</name>
    <dbReference type="NCBI Taxonomy" id="35708"/>
    <lineage>
        <taxon>Eukaryota</taxon>
        <taxon>Viridiplantae</taxon>
        <taxon>Streptophyta</taxon>
        <taxon>Embryophyta</taxon>
        <taxon>Tracheophyta</taxon>
        <taxon>Spermatophyta</taxon>
        <taxon>Magnoliopsida</taxon>
        <taxon>Liliopsida</taxon>
        <taxon>Poales</taxon>
        <taxon>Poaceae</taxon>
        <taxon>PACMAD clade</taxon>
        <taxon>Arundinoideae</taxon>
        <taxon>Arundineae</taxon>
        <taxon>Arundo</taxon>
    </lineage>
</organism>